<dbReference type="InterPro" id="IPR006527">
    <property type="entry name" value="F-box-assoc_dom_typ1"/>
</dbReference>
<dbReference type="Pfam" id="PF07734">
    <property type="entry name" value="FBA_1"/>
    <property type="match status" value="1"/>
</dbReference>
<dbReference type="InterPro" id="IPR001810">
    <property type="entry name" value="F-box_dom"/>
</dbReference>
<dbReference type="SUPFAM" id="SSF81383">
    <property type="entry name" value="F-box domain"/>
    <property type="match status" value="1"/>
</dbReference>
<sequence>MQSRCNRMIEIWDDLVGEILVRLPVKSLLRFKCVDKRWNDLFRKPTFANRNMKIHEKKKQRVMIRERDGPPRFIISENDEILELDWQNPFPDDRVIWTMEFGGTYNGIFFIRSTNFYLWNPTTSEIKLIPTPPFLDPPPPSYTNISTFCGFGGDPDTSDYKVLYIVSIGEQIPNQIFPDSSDEDDDKLAIVYTYLPTTFELYNLSTNSWTLLDLVLPVKCNTNYFQDGFLFNGVLHWVCVGEKQEDEDCILRFDFRNNQFTTIDLPSEADDLSYNFAEINDSLAYVKNRHDPSNWGYYDVEIWTLEQDTSCWTKKHIFEPLYDLLSIYYFWKDAPELLGMCTRGNGEFYLVSYHPDGHIARRFEQITLHDRRLHDPVRKYVQSIAPLSLS</sequence>
<dbReference type="Pfam" id="PF00646">
    <property type="entry name" value="F-box"/>
    <property type="match status" value="1"/>
</dbReference>
<protein>
    <submittedName>
        <fullName evidence="3">Uncharacterized protein</fullName>
    </submittedName>
</protein>
<dbReference type="Gramene" id="OIW00938">
    <property type="protein sequence ID" value="OIW00938"/>
    <property type="gene ID" value="TanjilG_10016"/>
</dbReference>
<keyword evidence="4" id="KW-1185">Reference proteome</keyword>
<dbReference type="STRING" id="3871.A0A1J7H366"/>
<dbReference type="InterPro" id="IPR011043">
    <property type="entry name" value="Gal_Oxase/kelch_b-propeller"/>
</dbReference>
<evidence type="ECO:0000259" key="2">
    <source>
        <dbReference type="Pfam" id="PF07734"/>
    </source>
</evidence>
<evidence type="ECO:0000259" key="1">
    <source>
        <dbReference type="Pfam" id="PF00646"/>
    </source>
</evidence>
<dbReference type="AlphaFoldDB" id="A0A1J7H366"/>
<name>A0A1J7H366_LUPAN</name>
<dbReference type="PANTHER" id="PTHR31672">
    <property type="entry name" value="BNACNNG10540D PROTEIN"/>
    <property type="match status" value="1"/>
</dbReference>
<proteinExistence type="predicted"/>
<feature type="domain" description="F-box associated beta-propeller type 1" evidence="2">
    <location>
        <begin position="113"/>
        <end position="384"/>
    </location>
</feature>
<dbReference type="InterPro" id="IPR017451">
    <property type="entry name" value="F-box-assoc_interact_dom"/>
</dbReference>
<evidence type="ECO:0000313" key="4">
    <source>
        <dbReference type="Proteomes" id="UP000188354"/>
    </source>
</evidence>
<dbReference type="NCBIfam" id="TIGR01640">
    <property type="entry name" value="F_box_assoc_1"/>
    <property type="match status" value="1"/>
</dbReference>
<dbReference type="OMA" id="YYWITSS"/>
<dbReference type="EMBL" id="CM007372">
    <property type="protein sequence ID" value="OIW00938.1"/>
    <property type="molecule type" value="Genomic_DNA"/>
</dbReference>
<dbReference type="SUPFAM" id="SSF50965">
    <property type="entry name" value="Galactose oxidase, central domain"/>
    <property type="match status" value="1"/>
</dbReference>
<dbReference type="InterPro" id="IPR036047">
    <property type="entry name" value="F-box-like_dom_sf"/>
</dbReference>
<reference evidence="3 4" key="1">
    <citation type="journal article" date="2017" name="Plant Biotechnol. J.">
        <title>A comprehensive draft genome sequence for lupin (Lupinus angustifolius), an emerging health food: insights into plant-microbe interactions and legume evolution.</title>
        <authorList>
            <person name="Hane J.K."/>
            <person name="Ming Y."/>
            <person name="Kamphuis L.G."/>
            <person name="Nelson M.N."/>
            <person name="Garg G."/>
            <person name="Atkins C.A."/>
            <person name="Bayer P.E."/>
            <person name="Bravo A."/>
            <person name="Bringans S."/>
            <person name="Cannon S."/>
            <person name="Edwards D."/>
            <person name="Foley R."/>
            <person name="Gao L.L."/>
            <person name="Harrison M.J."/>
            <person name="Huang W."/>
            <person name="Hurgobin B."/>
            <person name="Li S."/>
            <person name="Liu C.W."/>
            <person name="McGrath A."/>
            <person name="Morahan G."/>
            <person name="Murray J."/>
            <person name="Weller J."/>
            <person name="Jian J."/>
            <person name="Singh K.B."/>
        </authorList>
    </citation>
    <scope>NUCLEOTIDE SEQUENCE [LARGE SCALE GENOMIC DNA]</scope>
    <source>
        <strain evidence="4">cv. Tanjil</strain>
        <tissue evidence="3">Whole plant</tissue>
    </source>
</reference>
<dbReference type="Proteomes" id="UP000188354">
    <property type="component" value="Chromosome LG12"/>
</dbReference>
<gene>
    <name evidence="3" type="ORF">TanjilG_10016</name>
</gene>
<dbReference type="PANTHER" id="PTHR31672:SF13">
    <property type="entry name" value="F-BOX PROTEIN CPR30-LIKE"/>
    <property type="match status" value="1"/>
</dbReference>
<accession>A0A1J7H366</accession>
<evidence type="ECO:0000313" key="3">
    <source>
        <dbReference type="EMBL" id="OIW00938.1"/>
    </source>
</evidence>
<feature type="domain" description="F-box" evidence="1">
    <location>
        <begin position="13"/>
        <end position="47"/>
    </location>
</feature>
<organism evidence="3 4">
    <name type="scientific">Lupinus angustifolius</name>
    <name type="common">Narrow-leaved blue lupine</name>
    <dbReference type="NCBI Taxonomy" id="3871"/>
    <lineage>
        <taxon>Eukaryota</taxon>
        <taxon>Viridiplantae</taxon>
        <taxon>Streptophyta</taxon>
        <taxon>Embryophyta</taxon>
        <taxon>Tracheophyta</taxon>
        <taxon>Spermatophyta</taxon>
        <taxon>Magnoliopsida</taxon>
        <taxon>eudicotyledons</taxon>
        <taxon>Gunneridae</taxon>
        <taxon>Pentapetalae</taxon>
        <taxon>rosids</taxon>
        <taxon>fabids</taxon>
        <taxon>Fabales</taxon>
        <taxon>Fabaceae</taxon>
        <taxon>Papilionoideae</taxon>
        <taxon>50 kb inversion clade</taxon>
        <taxon>genistoids sensu lato</taxon>
        <taxon>core genistoids</taxon>
        <taxon>Genisteae</taxon>
        <taxon>Lupinus</taxon>
    </lineage>
</organism>
<dbReference type="CDD" id="cd22157">
    <property type="entry name" value="F-box_AtFBW1-like"/>
    <property type="match status" value="1"/>
</dbReference>
<dbReference type="InterPro" id="IPR050796">
    <property type="entry name" value="SCF_F-box_component"/>
</dbReference>